<dbReference type="SUPFAM" id="SSF103473">
    <property type="entry name" value="MFS general substrate transporter"/>
    <property type="match status" value="1"/>
</dbReference>
<evidence type="ECO:0000313" key="7">
    <source>
        <dbReference type="EMBL" id="MBX8632523.1"/>
    </source>
</evidence>
<dbReference type="Gene3D" id="1.20.1250.20">
    <property type="entry name" value="MFS general substrate transporter like domains"/>
    <property type="match status" value="1"/>
</dbReference>
<dbReference type="GO" id="GO:0022857">
    <property type="term" value="F:transmembrane transporter activity"/>
    <property type="evidence" value="ECO:0007669"/>
    <property type="project" value="InterPro"/>
</dbReference>
<dbReference type="Proteomes" id="UP000716004">
    <property type="component" value="Unassembled WGS sequence"/>
</dbReference>
<evidence type="ECO:0000313" key="8">
    <source>
        <dbReference type="Proteomes" id="UP000716004"/>
    </source>
</evidence>
<dbReference type="InterPro" id="IPR036259">
    <property type="entry name" value="MFS_trans_sf"/>
</dbReference>
<keyword evidence="4 6" id="KW-1133">Transmembrane helix</keyword>
<name>A0A8J7YQL8_9ARCH</name>
<feature type="non-terminal residue" evidence="7">
    <location>
        <position position="1"/>
    </location>
</feature>
<organism evidence="7 8">
    <name type="scientific">Candidatus Sysuiplasma superficiale</name>
    <dbReference type="NCBI Taxonomy" id="2823368"/>
    <lineage>
        <taxon>Archaea</taxon>
        <taxon>Methanobacteriati</taxon>
        <taxon>Thermoplasmatota</taxon>
        <taxon>Thermoplasmata</taxon>
        <taxon>Candidatus Sysuiplasmatales</taxon>
        <taxon>Candidatus Sysuiplasmataceae</taxon>
        <taxon>Candidatus Sysuiplasma</taxon>
    </lineage>
</organism>
<feature type="transmembrane region" description="Helical" evidence="6">
    <location>
        <begin position="52"/>
        <end position="78"/>
    </location>
</feature>
<comment type="subcellular location">
    <subcellularLocation>
        <location evidence="1">Cell membrane</location>
        <topology evidence="1">Multi-pass membrane protein</topology>
    </subcellularLocation>
</comment>
<evidence type="ECO:0000256" key="2">
    <source>
        <dbReference type="ARBA" id="ARBA00022475"/>
    </source>
</evidence>
<comment type="caution">
    <text evidence="7">The sequence shown here is derived from an EMBL/GenBank/DDBJ whole genome shotgun (WGS) entry which is preliminary data.</text>
</comment>
<dbReference type="CDD" id="cd06173">
    <property type="entry name" value="MFS_MefA_like"/>
    <property type="match status" value="1"/>
</dbReference>
<dbReference type="PANTHER" id="PTHR23513">
    <property type="entry name" value="INTEGRAL MEMBRANE EFFLUX PROTEIN-RELATED"/>
    <property type="match status" value="1"/>
</dbReference>
<dbReference type="EMBL" id="JAGVSJ010000033">
    <property type="protein sequence ID" value="MBX8632523.1"/>
    <property type="molecule type" value="Genomic_DNA"/>
</dbReference>
<keyword evidence="5 6" id="KW-0472">Membrane</keyword>
<evidence type="ECO:0000256" key="3">
    <source>
        <dbReference type="ARBA" id="ARBA00022692"/>
    </source>
</evidence>
<dbReference type="AlphaFoldDB" id="A0A8J7YQL8"/>
<feature type="transmembrane region" description="Helical" evidence="6">
    <location>
        <begin position="203"/>
        <end position="224"/>
    </location>
</feature>
<dbReference type="Pfam" id="PF07690">
    <property type="entry name" value="MFS_1"/>
    <property type="match status" value="1"/>
</dbReference>
<evidence type="ECO:0000256" key="5">
    <source>
        <dbReference type="ARBA" id="ARBA00023136"/>
    </source>
</evidence>
<dbReference type="PANTHER" id="PTHR23513:SF11">
    <property type="entry name" value="STAPHYLOFERRIN A TRANSPORTER"/>
    <property type="match status" value="1"/>
</dbReference>
<sequence>EFSTYSLTAVIGPVIDAHPDKRMFIIRIFPVQAAIAVIVTVLIVVRAMTVPLVIFVAFLMAVLWDFPWLAQTAILPLIMKREKLLQANSLMQAFGGGSTIFINALAGFIIAAVGVQGVSAIYAFAFMASAAVMTTVKVPPTSKPSGGDISLFSGLREGWLYVLKGRRKDLSELFFVSGLQGFFSVAPILLMAVISFISLKGNVTEYGLLNGIFLAGGFTGNFVLGKINPTQSLGKAMLAATFAEGFLIALSVFVARNIAALDLLWFAIGCCDPVFYNSQSSYLQATVDSDHMARVKGNAYLFRGLGRGSGNLVLGVIILYFGIASGALAFGFSLIILAALLFGANSQMRKLGYS</sequence>
<protein>
    <submittedName>
        <fullName evidence="7">MFS transporter</fullName>
    </submittedName>
</protein>
<feature type="transmembrane region" description="Helical" evidence="6">
    <location>
        <begin position="312"/>
        <end position="342"/>
    </location>
</feature>
<feature type="transmembrane region" description="Helical" evidence="6">
    <location>
        <begin position="24"/>
        <end position="46"/>
    </location>
</feature>
<keyword evidence="3 6" id="KW-0812">Transmembrane</keyword>
<evidence type="ECO:0000256" key="6">
    <source>
        <dbReference type="SAM" id="Phobius"/>
    </source>
</evidence>
<proteinExistence type="predicted"/>
<keyword evidence="2" id="KW-1003">Cell membrane</keyword>
<dbReference type="GO" id="GO:0005886">
    <property type="term" value="C:plasma membrane"/>
    <property type="evidence" value="ECO:0007669"/>
    <property type="project" value="UniProtKB-SubCell"/>
</dbReference>
<evidence type="ECO:0000256" key="4">
    <source>
        <dbReference type="ARBA" id="ARBA00022989"/>
    </source>
</evidence>
<accession>A0A8J7YQL8</accession>
<reference evidence="7" key="1">
    <citation type="submission" date="2021-04" db="EMBL/GenBank/DDBJ databases">
        <title>Genomic insights into ecological role and evolution of a novel Thermoplasmata order Candidatus Sysuiplasmatales.</title>
        <authorList>
            <person name="Yuan Y."/>
        </authorList>
    </citation>
    <scope>NUCLEOTIDE SEQUENCE</scope>
    <source>
        <strain evidence="7">YP2-bin.285</strain>
    </source>
</reference>
<gene>
    <name evidence="7" type="ORF">J9259_08440</name>
</gene>
<evidence type="ECO:0000256" key="1">
    <source>
        <dbReference type="ARBA" id="ARBA00004651"/>
    </source>
</evidence>
<feature type="transmembrane region" description="Helical" evidence="6">
    <location>
        <begin position="173"/>
        <end position="197"/>
    </location>
</feature>
<dbReference type="InterPro" id="IPR011701">
    <property type="entry name" value="MFS"/>
</dbReference>